<gene>
    <name evidence="8" type="ORF">Tci_629322</name>
</gene>
<dbReference type="InterPro" id="IPR043502">
    <property type="entry name" value="DNA/RNA_pol_sf"/>
</dbReference>
<dbReference type="EMBL" id="BKCJ010448019">
    <property type="protein sequence ID" value="GFA57350.1"/>
    <property type="molecule type" value="Genomic_DNA"/>
</dbReference>
<dbReference type="PANTHER" id="PTHR37984">
    <property type="entry name" value="PROTEIN CBG26694"/>
    <property type="match status" value="1"/>
</dbReference>
<dbReference type="Gene3D" id="3.30.420.10">
    <property type="entry name" value="Ribonuclease H-like superfamily/Ribonuclease H"/>
    <property type="match status" value="1"/>
</dbReference>
<keyword evidence="4" id="KW-0255">Endonuclease</keyword>
<dbReference type="GO" id="GO:0003676">
    <property type="term" value="F:nucleic acid binding"/>
    <property type="evidence" value="ECO:0007669"/>
    <property type="project" value="InterPro"/>
</dbReference>
<dbReference type="GO" id="GO:0003964">
    <property type="term" value="F:RNA-directed DNA polymerase activity"/>
    <property type="evidence" value="ECO:0007669"/>
    <property type="project" value="UniProtKB-KW"/>
</dbReference>
<organism evidence="8">
    <name type="scientific">Tanacetum cinerariifolium</name>
    <name type="common">Dalmatian daisy</name>
    <name type="synonym">Chrysanthemum cinerariifolium</name>
    <dbReference type="NCBI Taxonomy" id="118510"/>
    <lineage>
        <taxon>Eukaryota</taxon>
        <taxon>Viridiplantae</taxon>
        <taxon>Streptophyta</taxon>
        <taxon>Embryophyta</taxon>
        <taxon>Tracheophyta</taxon>
        <taxon>Spermatophyta</taxon>
        <taxon>Magnoliopsida</taxon>
        <taxon>eudicotyledons</taxon>
        <taxon>Gunneridae</taxon>
        <taxon>Pentapetalae</taxon>
        <taxon>asterids</taxon>
        <taxon>campanulids</taxon>
        <taxon>Asterales</taxon>
        <taxon>Asteraceae</taxon>
        <taxon>Asteroideae</taxon>
        <taxon>Anthemideae</taxon>
        <taxon>Anthemidinae</taxon>
        <taxon>Tanacetum</taxon>
    </lineage>
</organism>
<name>A0A699JWK7_TANCI</name>
<dbReference type="GO" id="GO:0015074">
    <property type="term" value="P:DNA integration"/>
    <property type="evidence" value="ECO:0007669"/>
    <property type="project" value="InterPro"/>
</dbReference>
<dbReference type="Pfam" id="PF17917">
    <property type="entry name" value="RT_RNaseH"/>
    <property type="match status" value="1"/>
</dbReference>
<feature type="domain" description="Integrase catalytic" evidence="7">
    <location>
        <begin position="589"/>
        <end position="755"/>
    </location>
</feature>
<reference evidence="8" key="1">
    <citation type="journal article" date="2019" name="Sci. Rep.">
        <title>Draft genome of Tanacetum cinerariifolium, the natural source of mosquito coil.</title>
        <authorList>
            <person name="Yamashiro T."/>
            <person name="Shiraishi A."/>
            <person name="Satake H."/>
            <person name="Nakayama K."/>
        </authorList>
    </citation>
    <scope>NUCLEOTIDE SEQUENCE</scope>
</reference>
<dbReference type="SUPFAM" id="SSF53098">
    <property type="entry name" value="Ribonuclease H-like"/>
    <property type="match status" value="1"/>
</dbReference>
<sequence>MTANKIDVIESACEEYSQEVLGFSNVTVSGTPTPQNDPIVSATSPTLTLFGDSDFLLFEEADAFLDLEDDPDLPKINPFYYDLEGDILLFEAILNSKPSPPLQNQEKNLPSFKEELKAYEAQTVKSSVDEPPEVELKDLPHHLEYAFLEGDNKLPITIAKELRSEEKAALIKVLKSYKRAIAWKLSDIQGINPKFCTHKILMEEDYKPAVQHQILFNPKIYDVIKKEVEKLLDVGLIYPISNSPWVSLLHCVPKKCGFTVVENEENELIPTRLVTRWRMLERLAGNEYYCFLYGFSGYFQIPIDPRNQEKTTFTCPYGTFAYRRMPFGLCNASGTFQRYKMLQQCEDTNLSLNWEKSHFIVKEGIVLGHKISKNRIEVDKAKIDVIAKLPHPTTVKGIRSFLGHAGFCRRFIQDFSKISRPMTHLLEKNTPFIFYENCIQAFQTLKKKLMEAPILIAPNWDLSFKLMCDASDFAIGAVLGQRHEKHFKPIHYASKMMNDAETNYTTTEKEMLAVMYAFEKLCSYLIMNKSIVHMDHSALKYLFAKKDAKARLLRWVLLLQEFDFEVLNIKGAENLAADHLSRLENPYENMLDPKEINETFPLETLSMVTFCGDSNAPWFANFANYHAGNFIVKVEAKALPTNDARVVCKFLKSLFARFGSPRAIISDRGTHFYNDQFSKVMLKYGVTHRLSTAYHPQTSGQVEVSNRGLKRILERTIGENQASWSDKLDDALWAFCTANKTPIGCTPYKLVYGKACHLPIKLEHKAYWALKQVKFNLMS</sequence>
<dbReference type="InterPro" id="IPR001584">
    <property type="entry name" value="Integrase_cat-core"/>
</dbReference>
<dbReference type="PANTHER" id="PTHR37984:SF5">
    <property type="entry name" value="PROTEIN NYNRIN-LIKE"/>
    <property type="match status" value="1"/>
</dbReference>
<dbReference type="SUPFAM" id="SSF56672">
    <property type="entry name" value="DNA/RNA polymerases"/>
    <property type="match status" value="1"/>
</dbReference>
<dbReference type="CDD" id="cd01647">
    <property type="entry name" value="RT_LTR"/>
    <property type="match status" value="1"/>
</dbReference>
<dbReference type="InterPro" id="IPR036397">
    <property type="entry name" value="RNaseH_sf"/>
</dbReference>
<dbReference type="InterPro" id="IPR043128">
    <property type="entry name" value="Rev_trsase/Diguanyl_cyclase"/>
</dbReference>
<dbReference type="FunFam" id="3.30.70.270:FF:000020">
    <property type="entry name" value="Transposon Tf2-6 polyprotein-like Protein"/>
    <property type="match status" value="1"/>
</dbReference>
<evidence type="ECO:0000256" key="3">
    <source>
        <dbReference type="ARBA" id="ARBA00022722"/>
    </source>
</evidence>
<dbReference type="AlphaFoldDB" id="A0A699JWK7"/>
<dbReference type="PROSITE" id="PS50994">
    <property type="entry name" value="INTEGRASE"/>
    <property type="match status" value="1"/>
</dbReference>
<protein>
    <submittedName>
        <fullName evidence="8">Retrovirus-related Pol polyprotein from transposon 17.6</fullName>
    </submittedName>
</protein>
<evidence type="ECO:0000256" key="6">
    <source>
        <dbReference type="ARBA" id="ARBA00022918"/>
    </source>
</evidence>
<keyword evidence="1" id="KW-0808">Transferase</keyword>
<accession>A0A699JWK7</accession>
<evidence type="ECO:0000256" key="1">
    <source>
        <dbReference type="ARBA" id="ARBA00022679"/>
    </source>
</evidence>
<keyword evidence="2" id="KW-0548">Nucleotidyltransferase</keyword>
<dbReference type="Gene3D" id="3.30.70.270">
    <property type="match status" value="1"/>
</dbReference>
<evidence type="ECO:0000256" key="4">
    <source>
        <dbReference type="ARBA" id="ARBA00022759"/>
    </source>
</evidence>
<dbReference type="InterPro" id="IPR041373">
    <property type="entry name" value="RT_RNaseH"/>
</dbReference>
<dbReference type="GO" id="GO:0016787">
    <property type="term" value="F:hydrolase activity"/>
    <property type="evidence" value="ECO:0007669"/>
    <property type="project" value="UniProtKB-KW"/>
</dbReference>
<evidence type="ECO:0000256" key="2">
    <source>
        <dbReference type="ARBA" id="ARBA00022695"/>
    </source>
</evidence>
<dbReference type="FunFam" id="3.10.20.370:FF:000001">
    <property type="entry name" value="Retrovirus-related Pol polyprotein from transposon 17.6-like protein"/>
    <property type="match status" value="1"/>
</dbReference>
<keyword evidence="5" id="KW-0378">Hydrolase</keyword>
<evidence type="ECO:0000259" key="7">
    <source>
        <dbReference type="PROSITE" id="PS50994"/>
    </source>
</evidence>
<dbReference type="Gene3D" id="3.10.10.10">
    <property type="entry name" value="HIV Type 1 Reverse Transcriptase, subunit A, domain 1"/>
    <property type="match status" value="1"/>
</dbReference>
<keyword evidence="3" id="KW-0540">Nuclease</keyword>
<evidence type="ECO:0000256" key="5">
    <source>
        <dbReference type="ARBA" id="ARBA00022801"/>
    </source>
</evidence>
<keyword evidence="6" id="KW-0695">RNA-directed DNA polymerase</keyword>
<dbReference type="GO" id="GO:0004519">
    <property type="term" value="F:endonuclease activity"/>
    <property type="evidence" value="ECO:0007669"/>
    <property type="project" value="UniProtKB-KW"/>
</dbReference>
<proteinExistence type="predicted"/>
<dbReference type="CDD" id="cd09274">
    <property type="entry name" value="RNase_HI_RT_Ty3"/>
    <property type="match status" value="1"/>
</dbReference>
<evidence type="ECO:0000313" key="8">
    <source>
        <dbReference type="EMBL" id="GFA57350.1"/>
    </source>
</evidence>
<dbReference type="Pfam" id="PF00665">
    <property type="entry name" value="rve"/>
    <property type="match status" value="1"/>
</dbReference>
<comment type="caution">
    <text evidence="8">The sequence shown here is derived from an EMBL/GenBank/DDBJ whole genome shotgun (WGS) entry which is preliminary data.</text>
</comment>
<dbReference type="InterPro" id="IPR050951">
    <property type="entry name" value="Retrovirus_Pol_polyprotein"/>
</dbReference>
<dbReference type="InterPro" id="IPR012337">
    <property type="entry name" value="RNaseH-like_sf"/>
</dbReference>